<dbReference type="RefSeq" id="WP_201847233.1">
    <property type="nucleotide sequence ID" value="NZ_JABBYC010000017.1"/>
</dbReference>
<keyword evidence="2" id="KW-1133">Transmembrane helix</keyword>
<dbReference type="Proteomes" id="UP000675409">
    <property type="component" value="Unassembled WGS sequence"/>
</dbReference>
<feature type="region of interest" description="Disordered" evidence="1">
    <location>
        <begin position="42"/>
        <end position="61"/>
    </location>
</feature>
<comment type="caution">
    <text evidence="3">The sequence shown here is derived from an EMBL/GenBank/DDBJ whole genome shotgun (WGS) entry which is preliminary data.</text>
</comment>
<keyword evidence="4" id="KW-1185">Reference proteome</keyword>
<keyword evidence="2" id="KW-0812">Transmembrane</keyword>
<gene>
    <name evidence="3" type="ORF">HGK34_11275</name>
</gene>
<evidence type="ECO:0000256" key="1">
    <source>
        <dbReference type="SAM" id="MobiDB-lite"/>
    </source>
</evidence>
<dbReference type="EMBL" id="JABBYC010000017">
    <property type="protein sequence ID" value="MBL0886850.1"/>
    <property type="molecule type" value="Genomic_DNA"/>
</dbReference>
<feature type="compositionally biased region" description="Low complexity" evidence="1">
    <location>
        <begin position="229"/>
        <end position="250"/>
    </location>
</feature>
<accession>A0ABS1LKR4</accession>
<name>A0ABS1LKR4_9MICO</name>
<sequence length="250" mass="25609">MQARESGAFGRRRVVVVLLVAVLVLIGVAVVPTMWPEPPAPIESDAKVHPPAPADPGSATRTCGADVLDVRLAADRSTAAEGQPVVFTVTLENSGATPCLVDGADANRPVTVWAGEPGDDAERVWSSGDCDDEERMLLLGPGSVDTKKVRWSDVRSAPGCERVDKEIAPGLYSAQVTVADVAGAASQVVQVTRPEPPEPSPSPSRGKGGKGGATDKPAKPEKKPDKPSETPAATSSPPPSSAAGAAGDQT</sequence>
<evidence type="ECO:0000313" key="3">
    <source>
        <dbReference type="EMBL" id="MBL0886850.1"/>
    </source>
</evidence>
<feature type="compositionally biased region" description="Basic and acidic residues" evidence="1">
    <location>
        <begin position="216"/>
        <end position="228"/>
    </location>
</feature>
<evidence type="ECO:0000256" key="2">
    <source>
        <dbReference type="SAM" id="Phobius"/>
    </source>
</evidence>
<keyword evidence="2" id="KW-0472">Membrane</keyword>
<evidence type="ECO:0000313" key="4">
    <source>
        <dbReference type="Proteomes" id="UP000675409"/>
    </source>
</evidence>
<organism evidence="3 4">
    <name type="scientific">Myceligenerans indicum</name>
    <dbReference type="NCBI Taxonomy" id="2593663"/>
    <lineage>
        <taxon>Bacteria</taxon>
        <taxon>Bacillati</taxon>
        <taxon>Actinomycetota</taxon>
        <taxon>Actinomycetes</taxon>
        <taxon>Micrococcales</taxon>
        <taxon>Promicromonosporaceae</taxon>
        <taxon>Myceligenerans</taxon>
    </lineage>
</organism>
<proteinExistence type="predicted"/>
<reference evidence="3 4" key="1">
    <citation type="journal article" date="2021" name="Arch. Microbiol.">
        <title>Myceligenerans indicum sp. nov., an actinobacterium isolated from mangrove sediment of Sundarbans, India.</title>
        <authorList>
            <person name="Asha K."/>
            <person name="Bhadury P."/>
        </authorList>
    </citation>
    <scope>NUCLEOTIDE SEQUENCE [LARGE SCALE GENOMIC DNA]</scope>
    <source>
        <strain evidence="3 4">I2</strain>
    </source>
</reference>
<evidence type="ECO:0008006" key="5">
    <source>
        <dbReference type="Google" id="ProtNLM"/>
    </source>
</evidence>
<protein>
    <recommendedName>
        <fullName evidence="5">DUF4232 domain-containing protein</fullName>
    </recommendedName>
</protein>
<feature type="transmembrane region" description="Helical" evidence="2">
    <location>
        <begin position="14"/>
        <end position="35"/>
    </location>
</feature>
<feature type="region of interest" description="Disordered" evidence="1">
    <location>
        <begin position="191"/>
        <end position="250"/>
    </location>
</feature>